<evidence type="ECO:0000256" key="4">
    <source>
        <dbReference type="ARBA" id="ARBA00022840"/>
    </source>
</evidence>
<dbReference type="InterPro" id="IPR050763">
    <property type="entry name" value="ABC_transporter_ATP-binding"/>
</dbReference>
<organism evidence="7 8">
    <name type="scientific">Actinacidiphila alni</name>
    <dbReference type="NCBI Taxonomy" id="380248"/>
    <lineage>
        <taxon>Bacteria</taxon>
        <taxon>Bacillati</taxon>
        <taxon>Actinomycetota</taxon>
        <taxon>Actinomycetes</taxon>
        <taxon>Kitasatosporales</taxon>
        <taxon>Streptomycetaceae</taxon>
        <taxon>Actinacidiphila</taxon>
    </lineage>
</organism>
<dbReference type="Gene3D" id="3.40.50.300">
    <property type="entry name" value="P-loop containing nucleotide triphosphate hydrolases"/>
    <property type="match status" value="1"/>
</dbReference>
<dbReference type="PANTHER" id="PTHR42711:SF16">
    <property type="entry name" value="ABC TRANSPORTER ATP-BINDING PROTEIN"/>
    <property type="match status" value="1"/>
</dbReference>
<dbReference type="Proteomes" id="UP000199323">
    <property type="component" value="Unassembled WGS sequence"/>
</dbReference>
<evidence type="ECO:0000256" key="2">
    <source>
        <dbReference type="ARBA" id="ARBA00022448"/>
    </source>
</evidence>
<proteinExistence type="predicted"/>
<dbReference type="GO" id="GO:0046677">
    <property type="term" value="P:response to antibiotic"/>
    <property type="evidence" value="ECO:0007669"/>
    <property type="project" value="UniProtKB-KW"/>
</dbReference>
<dbReference type="EMBL" id="FONG01000030">
    <property type="protein sequence ID" value="SFF81357.1"/>
    <property type="molecule type" value="Genomic_DNA"/>
</dbReference>
<keyword evidence="2" id="KW-0813">Transport</keyword>
<keyword evidence="8" id="KW-1185">Reference proteome</keyword>
<dbReference type="GO" id="GO:0016887">
    <property type="term" value="F:ATP hydrolysis activity"/>
    <property type="evidence" value="ECO:0007669"/>
    <property type="project" value="InterPro"/>
</dbReference>
<evidence type="ECO:0000313" key="8">
    <source>
        <dbReference type="Proteomes" id="UP000199323"/>
    </source>
</evidence>
<evidence type="ECO:0000256" key="3">
    <source>
        <dbReference type="ARBA" id="ARBA00022741"/>
    </source>
</evidence>
<dbReference type="InterPro" id="IPR017871">
    <property type="entry name" value="ABC_transporter-like_CS"/>
</dbReference>
<evidence type="ECO:0000256" key="1">
    <source>
        <dbReference type="ARBA" id="ARBA00004202"/>
    </source>
</evidence>
<sequence>MPRAPEFLHSVFMRENPTFRQKDRSTSPAVDVRELQQFYGTYEAVRGVSFTVARGELFALLGTNGAGKTTTLEVMEGYRAPGAGTVRVLGLDPYRDGPQVRRRIGVMLQEGGFFPELTVRETVDCWRGFISGARRTREVLDQVDLAGRAGVRVGQLSGGERRRLDLALAVLNGPELLFLDEPTTGMDPEARRNTWRLVEELRANGTTVVLTTHYLEEAQQLADRVAIMTRGRIAAAGTVADVLSGRGATITFRVPAGLRADDLPALPAPGGAPALTGGDQGVPRTATYAVDRTGPALAALHRWAAGRDVELDGIEVRTASLEDVFLALAEEGGTARAEQTEQAGRKAGIR</sequence>
<dbReference type="PROSITE" id="PS50893">
    <property type="entry name" value="ABC_TRANSPORTER_2"/>
    <property type="match status" value="1"/>
</dbReference>
<dbReference type="SUPFAM" id="SSF52540">
    <property type="entry name" value="P-loop containing nucleoside triphosphate hydrolases"/>
    <property type="match status" value="1"/>
</dbReference>
<evidence type="ECO:0000256" key="5">
    <source>
        <dbReference type="ARBA" id="ARBA00023251"/>
    </source>
</evidence>
<keyword evidence="4 7" id="KW-0067">ATP-binding</keyword>
<dbReference type="Pfam" id="PF00005">
    <property type="entry name" value="ABC_tran"/>
    <property type="match status" value="1"/>
</dbReference>
<keyword evidence="5" id="KW-0046">Antibiotic resistance</keyword>
<dbReference type="GO" id="GO:0005886">
    <property type="term" value="C:plasma membrane"/>
    <property type="evidence" value="ECO:0007669"/>
    <property type="project" value="UniProtKB-SubCell"/>
</dbReference>
<dbReference type="InterPro" id="IPR003593">
    <property type="entry name" value="AAA+_ATPase"/>
</dbReference>
<gene>
    <name evidence="7" type="ORF">SAMN05216251_13041</name>
</gene>
<dbReference type="PROSITE" id="PS00211">
    <property type="entry name" value="ABC_TRANSPORTER_1"/>
    <property type="match status" value="1"/>
</dbReference>
<keyword evidence="3" id="KW-0547">Nucleotide-binding</keyword>
<accession>A0A1I2LV79</accession>
<dbReference type="InterPro" id="IPR003439">
    <property type="entry name" value="ABC_transporter-like_ATP-bd"/>
</dbReference>
<dbReference type="PANTHER" id="PTHR42711">
    <property type="entry name" value="ABC TRANSPORTER ATP-BINDING PROTEIN"/>
    <property type="match status" value="1"/>
</dbReference>
<dbReference type="InterPro" id="IPR027417">
    <property type="entry name" value="P-loop_NTPase"/>
</dbReference>
<dbReference type="GO" id="GO:0005524">
    <property type="term" value="F:ATP binding"/>
    <property type="evidence" value="ECO:0007669"/>
    <property type="project" value="UniProtKB-KW"/>
</dbReference>
<evidence type="ECO:0000259" key="6">
    <source>
        <dbReference type="PROSITE" id="PS50893"/>
    </source>
</evidence>
<dbReference type="CDD" id="cd03230">
    <property type="entry name" value="ABC_DR_subfamily_A"/>
    <property type="match status" value="1"/>
</dbReference>
<dbReference type="SMART" id="SM00382">
    <property type="entry name" value="AAA"/>
    <property type="match status" value="1"/>
</dbReference>
<feature type="domain" description="ABC transporter" evidence="6">
    <location>
        <begin position="30"/>
        <end position="255"/>
    </location>
</feature>
<protein>
    <submittedName>
        <fullName evidence="7">ABC-2 type transport system ATP-binding protein</fullName>
    </submittedName>
</protein>
<dbReference type="STRING" id="380248.SAMN05216251_13041"/>
<evidence type="ECO:0000313" key="7">
    <source>
        <dbReference type="EMBL" id="SFF81357.1"/>
    </source>
</evidence>
<name>A0A1I2LV79_9ACTN</name>
<dbReference type="AlphaFoldDB" id="A0A1I2LV79"/>
<reference evidence="8" key="1">
    <citation type="submission" date="2016-10" db="EMBL/GenBank/DDBJ databases">
        <authorList>
            <person name="Varghese N."/>
            <person name="Submissions S."/>
        </authorList>
    </citation>
    <scope>NUCLEOTIDE SEQUENCE [LARGE SCALE GENOMIC DNA]</scope>
    <source>
        <strain evidence="8">CGMCC 4.3510</strain>
    </source>
</reference>
<comment type="subcellular location">
    <subcellularLocation>
        <location evidence="1">Cell membrane</location>
        <topology evidence="1">Peripheral membrane protein</topology>
    </subcellularLocation>
</comment>